<dbReference type="GO" id="GO:0009251">
    <property type="term" value="P:glucan catabolic process"/>
    <property type="evidence" value="ECO:0007669"/>
    <property type="project" value="TreeGrafter"/>
</dbReference>
<dbReference type="InterPro" id="IPR026891">
    <property type="entry name" value="Fn3-like"/>
</dbReference>
<comment type="similarity">
    <text evidence="3 10">Belongs to the glycosyl hydrolase 3 family.</text>
</comment>
<dbReference type="OrthoDB" id="47059at2759"/>
<dbReference type="Pfam" id="PF07691">
    <property type="entry name" value="PA14"/>
    <property type="match status" value="1"/>
</dbReference>
<evidence type="ECO:0000256" key="4">
    <source>
        <dbReference type="ARBA" id="ARBA00012744"/>
    </source>
</evidence>
<comment type="catalytic activity">
    <reaction evidence="1 10">
        <text>Hydrolysis of terminal, non-reducing beta-D-glucosyl residues with release of beta-D-glucose.</text>
        <dbReference type="EC" id="3.2.1.21"/>
    </reaction>
</comment>
<dbReference type="AlphaFoldDB" id="A0A9P8VXF8"/>
<protein>
    <recommendedName>
        <fullName evidence="4 10">beta-glucosidase</fullName>
        <ecNumber evidence="4 10">3.2.1.21</ecNumber>
    </recommendedName>
</protein>
<dbReference type="EMBL" id="JAGPYM010000028">
    <property type="protein sequence ID" value="KAH6879858.1"/>
    <property type="molecule type" value="Genomic_DNA"/>
</dbReference>
<dbReference type="FunFam" id="2.60.40.10:FF:000495">
    <property type="entry name" value="Periplasmic beta-glucosidase"/>
    <property type="match status" value="1"/>
</dbReference>
<organism evidence="12 13">
    <name type="scientific">Thelonectria olida</name>
    <dbReference type="NCBI Taxonomy" id="1576542"/>
    <lineage>
        <taxon>Eukaryota</taxon>
        <taxon>Fungi</taxon>
        <taxon>Dikarya</taxon>
        <taxon>Ascomycota</taxon>
        <taxon>Pezizomycotina</taxon>
        <taxon>Sordariomycetes</taxon>
        <taxon>Hypocreomycetidae</taxon>
        <taxon>Hypocreales</taxon>
        <taxon>Nectriaceae</taxon>
        <taxon>Thelonectria</taxon>
    </lineage>
</organism>
<evidence type="ECO:0000256" key="9">
    <source>
        <dbReference type="ARBA" id="ARBA00023326"/>
    </source>
</evidence>
<keyword evidence="5 10" id="KW-0378">Hydrolase</keyword>
<name>A0A9P8VXF8_9HYPO</name>
<dbReference type="SUPFAM" id="SSF52279">
    <property type="entry name" value="Beta-D-glucan exohydrolase, C-terminal domain"/>
    <property type="match status" value="1"/>
</dbReference>
<evidence type="ECO:0000256" key="6">
    <source>
        <dbReference type="ARBA" id="ARBA00023180"/>
    </source>
</evidence>
<dbReference type="PROSITE" id="PS51820">
    <property type="entry name" value="PA14"/>
    <property type="match status" value="1"/>
</dbReference>
<dbReference type="Gene3D" id="2.60.40.10">
    <property type="entry name" value="Immunoglobulins"/>
    <property type="match status" value="1"/>
</dbReference>
<dbReference type="EC" id="3.2.1.21" evidence="4 10"/>
<proteinExistence type="inferred from homology"/>
<dbReference type="Gene3D" id="3.20.20.300">
    <property type="entry name" value="Glycoside hydrolase, family 3, N-terminal domain"/>
    <property type="match status" value="1"/>
</dbReference>
<dbReference type="InterPro" id="IPR011658">
    <property type="entry name" value="PA14_dom"/>
</dbReference>
<evidence type="ECO:0000256" key="8">
    <source>
        <dbReference type="ARBA" id="ARBA00023295"/>
    </source>
</evidence>
<evidence type="ECO:0000256" key="5">
    <source>
        <dbReference type="ARBA" id="ARBA00022801"/>
    </source>
</evidence>
<dbReference type="InterPro" id="IPR050288">
    <property type="entry name" value="Cellulose_deg_GH3"/>
</dbReference>
<sequence length="845" mass="93371">MSSPLNVDQLLSDLTLHEKVKLLSGRDTWSTNPVERLNVPSMTTTDGPHGARGTAFFNGPRGALLPSATAMGATFDTKLMRSVGNMLAVETKEKGCQILLAPTVCLQRSPLIGRGFEAFGEDPILSGLMASEYINGVQEDGVAVSIKHYAAHDQSSMSLEDGIRVSERTLRETHLLPFQLAVKHANPWSFMSAYHSINGVHTSEDPWLNERLLRQEWGWDGLVMSDWFGTYSTAEAVNTGLDLEMPGPTRWRGDLLIWSILSRKVKKSTLDERVRNLLNLANKVRPALEHQTRGDKTQFGDTPEKRELCREVARSSVVLLKNDKNVLPLDPSAQQTYGLIGPGVANPAVSGGGSADLVPYYVGKPLEAIQGLVGEERVKMAVGCYSHIFTPLLSENITIPGTEEVGFMLHWYGEDPDANPKAKPLHSTITTQAQMYFADSLPPSVPGAYWLRVNTTYTAPKTTTMQLGLSVLGKGRLYIDGKQVVDLWTSQPKKTLQTPMFNQASMEVTAELEAEAGKTYDISILLRNDAVFADVGAQSAGGLRVGCCEKIDPAVALAEAVELARHVDVPIVIAGLNADYESEASDRKDLELPPGVNELIEKVMEANTRTIIVNQSGCPVTMPWVKDVPTLVHAWFGGQETGNGIADVLFGCHNPTGRLSVTFPRRLEDTPAFLSYGKGVREMYYGEGVFIGYRYYEKLQNDPLFYFGYGLSYTTFEYSNLRAPKSVELGGQGEQSFEVSVDVTNTGDRDGHEIVQVYISDVECATLRPRKELKGFAKVWVAKGKTATAEIVLDKYALSYWDEEKEKWHAERGIFKVIISRSADPRDEVLEREFELEKDLYWIGV</sequence>
<dbReference type="InterPro" id="IPR036881">
    <property type="entry name" value="Glyco_hydro_3_C_sf"/>
</dbReference>
<dbReference type="InterPro" id="IPR001764">
    <property type="entry name" value="Glyco_hydro_3_N"/>
</dbReference>
<dbReference type="InterPro" id="IPR013783">
    <property type="entry name" value="Ig-like_fold"/>
</dbReference>
<dbReference type="InterPro" id="IPR037524">
    <property type="entry name" value="PA14/GLEYA"/>
</dbReference>
<dbReference type="InterPro" id="IPR036962">
    <property type="entry name" value="Glyco_hydro_3_N_sf"/>
</dbReference>
<dbReference type="InterPro" id="IPR017853">
    <property type="entry name" value="GH"/>
</dbReference>
<dbReference type="Pfam" id="PF01915">
    <property type="entry name" value="Glyco_hydro_3_C"/>
    <property type="match status" value="1"/>
</dbReference>
<keyword evidence="6" id="KW-0325">Glycoprotein</keyword>
<dbReference type="SUPFAM" id="SSF51445">
    <property type="entry name" value="(Trans)glycosidases"/>
    <property type="match status" value="1"/>
</dbReference>
<keyword evidence="9 10" id="KW-0624">Polysaccharide degradation</keyword>
<keyword evidence="13" id="KW-1185">Reference proteome</keyword>
<evidence type="ECO:0000259" key="11">
    <source>
        <dbReference type="PROSITE" id="PS51820"/>
    </source>
</evidence>
<dbReference type="GO" id="GO:0008422">
    <property type="term" value="F:beta-glucosidase activity"/>
    <property type="evidence" value="ECO:0007669"/>
    <property type="project" value="UniProtKB-EC"/>
</dbReference>
<evidence type="ECO:0000256" key="3">
    <source>
        <dbReference type="ARBA" id="ARBA00005336"/>
    </source>
</evidence>
<dbReference type="Pfam" id="PF14310">
    <property type="entry name" value="Fn3-like"/>
    <property type="match status" value="1"/>
</dbReference>
<dbReference type="InterPro" id="IPR002772">
    <property type="entry name" value="Glyco_hydro_3_C"/>
</dbReference>
<evidence type="ECO:0000313" key="13">
    <source>
        <dbReference type="Proteomes" id="UP000777438"/>
    </source>
</evidence>
<dbReference type="InterPro" id="IPR019800">
    <property type="entry name" value="Glyco_hydro_3_AS"/>
</dbReference>
<dbReference type="Gene3D" id="3.40.50.1700">
    <property type="entry name" value="Glycoside hydrolase family 3 C-terminal domain"/>
    <property type="match status" value="1"/>
</dbReference>
<dbReference type="Proteomes" id="UP000777438">
    <property type="component" value="Unassembled WGS sequence"/>
</dbReference>
<dbReference type="PANTHER" id="PTHR42715">
    <property type="entry name" value="BETA-GLUCOSIDASE"/>
    <property type="match status" value="1"/>
</dbReference>
<feature type="domain" description="PA14" evidence="11">
    <location>
        <begin position="402"/>
        <end position="561"/>
    </location>
</feature>
<dbReference type="Pfam" id="PF00933">
    <property type="entry name" value="Glyco_hydro_3"/>
    <property type="match status" value="1"/>
</dbReference>
<dbReference type="PROSITE" id="PS00775">
    <property type="entry name" value="GLYCOSYL_HYDROL_F3"/>
    <property type="match status" value="1"/>
</dbReference>
<evidence type="ECO:0000256" key="1">
    <source>
        <dbReference type="ARBA" id="ARBA00000448"/>
    </source>
</evidence>
<dbReference type="PRINTS" id="PR00133">
    <property type="entry name" value="GLHYDRLASE3"/>
</dbReference>
<gene>
    <name evidence="12" type="ORF">B0T10DRAFT_496305</name>
</gene>
<dbReference type="SMART" id="SM00758">
    <property type="entry name" value="PA14"/>
    <property type="match status" value="1"/>
</dbReference>
<comment type="pathway">
    <text evidence="2 10">Glycan metabolism; cellulose degradation.</text>
</comment>
<evidence type="ECO:0000256" key="2">
    <source>
        <dbReference type="ARBA" id="ARBA00004987"/>
    </source>
</evidence>
<keyword evidence="7 10" id="KW-0119">Carbohydrate metabolism</keyword>
<evidence type="ECO:0000256" key="10">
    <source>
        <dbReference type="RuleBase" id="RU361161"/>
    </source>
</evidence>
<comment type="caution">
    <text evidence="12">The sequence shown here is derived from an EMBL/GenBank/DDBJ whole genome shotgun (WGS) entry which is preliminary data.</text>
</comment>
<evidence type="ECO:0000256" key="7">
    <source>
        <dbReference type="ARBA" id="ARBA00023277"/>
    </source>
</evidence>
<dbReference type="PANTHER" id="PTHR42715:SF3">
    <property type="entry name" value="BETA-GLUCOSIDASE B-RELATED"/>
    <property type="match status" value="1"/>
</dbReference>
<dbReference type="SMART" id="SM01217">
    <property type="entry name" value="Fn3_like"/>
    <property type="match status" value="1"/>
</dbReference>
<reference evidence="12 13" key="1">
    <citation type="journal article" date="2021" name="Nat. Commun.">
        <title>Genetic determinants of endophytism in the Arabidopsis root mycobiome.</title>
        <authorList>
            <person name="Mesny F."/>
            <person name="Miyauchi S."/>
            <person name="Thiergart T."/>
            <person name="Pickel B."/>
            <person name="Atanasova L."/>
            <person name="Karlsson M."/>
            <person name="Huettel B."/>
            <person name="Barry K.W."/>
            <person name="Haridas S."/>
            <person name="Chen C."/>
            <person name="Bauer D."/>
            <person name="Andreopoulos W."/>
            <person name="Pangilinan J."/>
            <person name="LaButti K."/>
            <person name="Riley R."/>
            <person name="Lipzen A."/>
            <person name="Clum A."/>
            <person name="Drula E."/>
            <person name="Henrissat B."/>
            <person name="Kohler A."/>
            <person name="Grigoriev I.V."/>
            <person name="Martin F.M."/>
            <person name="Hacquard S."/>
        </authorList>
    </citation>
    <scope>NUCLEOTIDE SEQUENCE [LARGE SCALE GENOMIC DNA]</scope>
    <source>
        <strain evidence="12 13">MPI-CAGE-CH-0241</strain>
    </source>
</reference>
<keyword evidence="8 10" id="KW-0326">Glycosidase</keyword>
<dbReference type="Gene3D" id="2.60.120.260">
    <property type="entry name" value="Galactose-binding domain-like"/>
    <property type="match status" value="1"/>
</dbReference>
<accession>A0A9P8VXF8</accession>
<evidence type="ECO:0000313" key="12">
    <source>
        <dbReference type="EMBL" id="KAH6879858.1"/>
    </source>
</evidence>